<dbReference type="Pfam" id="PF00480">
    <property type="entry name" value="ROK"/>
    <property type="match status" value="1"/>
</dbReference>
<dbReference type="InterPro" id="IPR043129">
    <property type="entry name" value="ATPase_NBD"/>
</dbReference>
<gene>
    <name evidence="2" type="ORF">ACFSAH_13160</name>
</gene>
<dbReference type="EMBL" id="JBHUDG010000020">
    <property type="protein sequence ID" value="MFD1630832.1"/>
    <property type="molecule type" value="Genomic_DNA"/>
</dbReference>
<evidence type="ECO:0000313" key="2">
    <source>
        <dbReference type="EMBL" id="MFD1630832.1"/>
    </source>
</evidence>
<name>A0ABW4IFV0_9SPHI</name>
<dbReference type="PANTHER" id="PTHR18964:SF149">
    <property type="entry name" value="BIFUNCTIONAL UDP-N-ACETYLGLUCOSAMINE 2-EPIMERASE_N-ACETYLMANNOSAMINE KINASE"/>
    <property type="match status" value="1"/>
</dbReference>
<keyword evidence="3" id="KW-1185">Reference proteome</keyword>
<reference evidence="3" key="1">
    <citation type="journal article" date="2019" name="Int. J. Syst. Evol. Microbiol.">
        <title>The Global Catalogue of Microorganisms (GCM) 10K type strain sequencing project: providing services to taxonomists for standard genome sequencing and annotation.</title>
        <authorList>
            <consortium name="The Broad Institute Genomics Platform"/>
            <consortium name="The Broad Institute Genome Sequencing Center for Infectious Disease"/>
            <person name="Wu L."/>
            <person name="Ma J."/>
        </authorList>
    </citation>
    <scope>NUCLEOTIDE SEQUENCE [LARGE SCALE GENOMIC DNA]</scope>
    <source>
        <strain evidence="3">CCUG 53762</strain>
    </source>
</reference>
<comment type="caution">
    <text evidence="2">The sequence shown here is derived from an EMBL/GenBank/DDBJ whole genome shotgun (WGS) entry which is preliminary data.</text>
</comment>
<evidence type="ECO:0000313" key="3">
    <source>
        <dbReference type="Proteomes" id="UP001597118"/>
    </source>
</evidence>
<dbReference type="RefSeq" id="WP_379663210.1">
    <property type="nucleotide sequence ID" value="NZ_JBHUDG010000020.1"/>
</dbReference>
<sequence>MKKEFTEKLIGVDIGGSHITVAELSKSNIVKEETLRREKVNSLGDSGSILTTWTNVIKDVIGDSNPDFVKIGIAMPGPFDYAEGISYIKGLNKYDSLYGMNIKSLLSNSLSLPEYNILFRNDAEAFLHGEVIALKIPLELKVIGVTLGTGLGSARSVNGKTEDVFRAVLPMKDSIAEEYISTRWFQRRYMELCGRSLKNVEALLCEKDEGLKNKLFFEFGTHLGLFLNDFAKEENADIIIVGGNIAKCLASFKEVLGSCLENKKLTIYQSTLWEYAALTGAGAIFSGFESLNLVKK</sequence>
<dbReference type="PANTHER" id="PTHR18964">
    <property type="entry name" value="ROK (REPRESSOR, ORF, KINASE) FAMILY"/>
    <property type="match status" value="1"/>
</dbReference>
<organism evidence="2 3">
    <name type="scientific">Pseudopedobacter beijingensis</name>
    <dbReference type="NCBI Taxonomy" id="1207056"/>
    <lineage>
        <taxon>Bacteria</taxon>
        <taxon>Pseudomonadati</taxon>
        <taxon>Bacteroidota</taxon>
        <taxon>Sphingobacteriia</taxon>
        <taxon>Sphingobacteriales</taxon>
        <taxon>Sphingobacteriaceae</taxon>
        <taxon>Pseudopedobacter</taxon>
    </lineage>
</organism>
<evidence type="ECO:0000256" key="1">
    <source>
        <dbReference type="ARBA" id="ARBA00006479"/>
    </source>
</evidence>
<comment type="similarity">
    <text evidence="1">Belongs to the ROK (NagC/XylR) family.</text>
</comment>
<protein>
    <submittedName>
        <fullName evidence="2">ROK family protein</fullName>
    </submittedName>
</protein>
<dbReference type="InterPro" id="IPR000600">
    <property type="entry name" value="ROK"/>
</dbReference>
<dbReference type="Proteomes" id="UP001597118">
    <property type="component" value="Unassembled WGS sequence"/>
</dbReference>
<accession>A0ABW4IFV0</accession>
<proteinExistence type="inferred from homology"/>
<dbReference type="SUPFAM" id="SSF53067">
    <property type="entry name" value="Actin-like ATPase domain"/>
    <property type="match status" value="1"/>
</dbReference>
<dbReference type="Gene3D" id="3.30.420.40">
    <property type="match status" value="2"/>
</dbReference>